<protein>
    <submittedName>
        <fullName evidence="1">Uncharacterized protein</fullName>
    </submittedName>
</protein>
<comment type="caution">
    <text evidence="1">The sequence shown here is derived from an EMBL/GenBank/DDBJ whole genome shotgun (WGS) entry which is preliminary data.</text>
</comment>
<reference evidence="1 2" key="1">
    <citation type="journal article" date="2024" name="G3 (Bethesda)">
        <title>Genome assembly of Hibiscus sabdariffa L. provides insights into metabolisms of medicinal natural products.</title>
        <authorList>
            <person name="Kim T."/>
        </authorList>
    </citation>
    <scope>NUCLEOTIDE SEQUENCE [LARGE SCALE GENOMIC DNA]</scope>
    <source>
        <strain evidence="1">TK-2024</strain>
        <tissue evidence="1">Old leaves</tissue>
    </source>
</reference>
<dbReference type="Proteomes" id="UP001472677">
    <property type="component" value="Unassembled WGS sequence"/>
</dbReference>
<proteinExistence type="predicted"/>
<evidence type="ECO:0000313" key="1">
    <source>
        <dbReference type="EMBL" id="KAK8516036.1"/>
    </source>
</evidence>
<organism evidence="1 2">
    <name type="scientific">Hibiscus sabdariffa</name>
    <name type="common">roselle</name>
    <dbReference type="NCBI Taxonomy" id="183260"/>
    <lineage>
        <taxon>Eukaryota</taxon>
        <taxon>Viridiplantae</taxon>
        <taxon>Streptophyta</taxon>
        <taxon>Embryophyta</taxon>
        <taxon>Tracheophyta</taxon>
        <taxon>Spermatophyta</taxon>
        <taxon>Magnoliopsida</taxon>
        <taxon>eudicotyledons</taxon>
        <taxon>Gunneridae</taxon>
        <taxon>Pentapetalae</taxon>
        <taxon>rosids</taxon>
        <taxon>malvids</taxon>
        <taxon>Malvales</taxon>
        <taxon>Malvaceae</taxon>
        <taxon>Malvoideae</taxon>
        <taxon>Hibiscus</taxon>
    </lineage>
</organism>
<dbReference type="EMBL" id="JBBPBM010000061">
    <property type="protein sequence ID" value="KAK8516036.1"/>
    <property type="molecule type" value="Genomic_DNA"/>
</dbReference>
<keyword evidence="2" id="KW-1185">Reference proteome</keyword>
<sequence>MSRSWAEVLTGGENNLGLTQTTGQKEESNQVLGQNGGNQKDRVFVEDVGPLQKEVKVEGILMDDGENENQKDLDMLYSFRELESTFPLKESKPRKRYDSLWDLQEKVLSISDKKKRDRSWKSKKDSQQLQNSELSGRSLSDSDLRNKWERARKEAKETLDMGKNTVSRSLVRRRKH</sequence>
<evidence type="ECO:0000313" key="2">
    <source>
        <dbReference type="Proteomes" id="UP001472677"/>
    </source>
</evidence>
<name>A0ABR2C9D8_9ROSI</name>
<accession>A0ABR2C9D8</accession>
<gene>
    <name evidence="1" type="ORF">V6N12_066871</name>
</gene>